<organism evidence="8">
    <name type="scientific">Paulinella chromatophora</name>
    <dbReference type="NCBI Taxonomy" id="39717"/>
    <lineage>
        <taxon>Eukaryota</taxon>
        <taxon>Sar</taxon>
        <taxon>Rhizaria</taxon>
        <taxon>Cercozoa</taxon>
        <taxon>Imbricatea</taxon>
        <taxon>Silicofilosea</taxon>
        <taxon>Euglyphida</taxon>
        <taxon>Paulinellidae</taxon>
        <taxon>Paulinella</taxon>
    </lineage>
</organism>
<sequence length="252" mass="28517">MKRIALCLQYEGSSYCGWQRQRNALSVQEVLEEALLALGCDKPIISFAAGRTDAGVHAAGQVVHFDTNSPIPTDSWASALNGYLPSSIRALKATSVPNNWHACYSAVYRRYRYTLLNSREPDLFIAPYSWHRYDTVLDENAMRRSLLTFLGTHDFSAFQRSGSDRISTRTTIQEVSLERYDEKITLEIQASGFLYGMVRLMVAQLVEVGEGRLTESNLEQRWRQHCRGQIKEAAPAQGLCLLQVGYPERVFN</sequence>
<evidence type="ECO:0000256" key="5">
    <source>
        <dbReference type="PIRSR" id="PIRSR001430-2"/>
    </source>
</evidence>
<feature type="active site" description="Nucleophile" evidence="4">
    <location>
        <position position="53"/>
    </location>
</feature>
<dbReference type="PIRSF" id="PIRSF001430">
    <property type="entry name" value="tRNA_psdUrid_synth"/>
    <property type="match status" value="1"/>
</dbReference>
<protein>
    <recommendedName>
        <fullName evidence="6">tRNA pseudouridine synthase</fullName>
        <ecNumber evidence="6">5.4.99.12</ecNumber>
    </recommendedName>
</protein>
<dbReference type="GO" id="GO:0160147">
    <property type="term" value="F:tRNA pseudouridine(38-40) synthase activity"/>
    <property type="evidence" value="ECO:0007669"/>
    <property type="project" value="UniProtKB-EC"/>
</dbReference>
<dbReference type="RefSeq" id="YP_002049212.1">
    <property type="nucleotide sequence ID" value="NC_011087.1"/>
</dbReference>
<dbReference type="EMBL" id="CP000815">
    <property type="protein sequence ID" value="ACB43002.1"/>
    <property type="molecule type" value="Genomic_DNA"/>
</dbReference>
<evidence type="ECO:0000256" key="1">
    <source>
        <dbReference type="ARBA" id="ARBA00009375"/>
    </source>
</evidence>
<reference evidence="8" key="1">
    <citation type="submission" date="2007-08" db="EMBL/GenBank/DDBJ databases">
        <authorList>
            <person name="Gloeckner G."/>
            <person name="Nowack E."/>
            <person name="Melkonian M."/>
        </authorList>
    </citation>
    <scope>NUCLEOTIDE SEQUENCE</scope>
</reference>
<dbReference type="AlphaFoldDB" id="B1X4Y3"/>
<dbReference type="Pfam" id="PF01416">
    <property type="entry name" value="PseudoU_synth_1"/>
    <property type="match status" value="2"/>
</dbReference>
<keyword evidence="3 6" id="KW-0413">Isomerase</keyword>
<geneLocation type="organellar chromatophore" evidence="8"/>
<dbReference type="FunFam" id="3.30.70.580:FF:000001">
    <property type="entry name" value="tRNA pseudouridine synthase A"/>
    <property type="match status" value="1"/>
</dbReference>
<evidence type="ECO:0000256" key="6">
    <source>
        <dbReference type="RuleBase" id="RU003792"/>
    </source>
</evidence>
<dbReference type="InterPro" id="IPR020103">
    <property type="entry name" value="PsdUridine_synth_cat_dom_sf"/>
</dbReference>
<dbReference type="GeneID" id="6481572"/>
<dbReference type="Gene3D" id="3.30.70.580">
    <property type="entry name" value="Pseudouridine synthase I, catalytic domain, N-terminal subdomain"/>
    <property type="match status" value="1"/>
</dbReference>
<feature type="binding site" evidence="5">
    <location>
        <position position="111"/>
    </location>
    <ligand>
        <name>substrate</name>
    </ligand>
</feature>
<evidence type="ECO:0000256" key="4">
    <source>
        <dbReference type="PIRSR" id="PIRSR001430-1"/>
    </source>
</evidence>
<comment type="catalytic activity">
    <reaction evidence="6">
        <text>uridine(38/39/40) in tRNA = pseudouridine(38/39/40) in tRNA</text>
        <dbReference type="Rhea" id="RHEA:22376"/>
        <dbReference type="Rhea" id="RHEA-COMP:10085"/>
        <dbReference type="Rhea" id="RHEA-COMP:10087"/>
        <dbReference type="ChEBI" id="CHEBI:65314"/>
        <dbReference type="ChEBI" id="CHEBI:65315"/>
        <dbReference type="EC" id="5.4.99.12"/>
    </reaction>
</comment>
<dbReference type="CDD" id="cd02570">
    <property type="entry name" value="PseudoU_synth_EcTruA"/>
    <property type="match status" value="1"/>
</dbReference>
<evidence type="ECO:0000259" key="7">
    <source>
        <dbReference type="Pfam" id="PF01416"/>
    </source>
</evidence>
<evidence type="ECO:0000313" key="8">
    <source>
        <dbReference type="EMBL" id="ACB43002.1"/>
    </source>
</evidence>
<dbReference type="NCBIfam" id="TIGR00071">
    <property type="entry name" value="hisT_truA"/>
    <property type="match status" value="1"/>
</dbReference>
<dbReference type="PANTHER" id="PTHR11142">
    <property type="entry name" value="PSEUDOURIDYLATE SYNTHASE"/>
    <property type="match status" value="1"/>
</dbReference>
<dbReference type="HAMAP" id="MF_00171">
    <property type="entry name" value="TruA"/>
    <property type="match status" value="1"/>
</dbReference>
<comment type="similarity">
    <text evidence="1 6">Belongs to the tRNA pseudouridine synthase TruA family.</text>
</comment>
<accession>B1X4Y3</accession>
<name>B1X4Y3_PAUCH</name>
<dbReference type="GO" id="GO:0031119">
    <property type="term" value="P:tRNA pseudouridine synthesis"/>
    <property type="evidence" value="ECO:0007669"/>
    <property type="project" value="TreeGrafter"/>
</dbReference>
<dbReference type="SUPFAM" id="SSF55120">
    <property type="entry name" value="Pseudouridine synthase"/>
    <property type="match status" value="1"/>
</dbReference>
<proteinExistence type="inferred from homology"/>
<dbReference type="InterPro" id="IPR020097">
    <property type="entry name" value="PsdUridine_synth_TruA_a/b_dom"/>
</dbReference>
<dbReference type="InterPro" id="IPR020095">
    <property type="entry name" value="PsdUridine_synth_TruA_C"/>
</dbReference>
<feature type="domain" description="Pseudouridine synthase I TruA alpha/beta" evidence="7">
    <location>
        <begin position="8"/>
        <end position="104"/>
    </location>
</feature>
<dbReference type="Gene3D" id="3.30.70.660">
    <property type="entry name" value="Pseudouridine synthase I, catalytic domain, C-terminal subdomain"/>
    <property type="match status" value="1"/>
</dbReference>
<evidence type="ECO:0000256" key="3">
    <source>
        <dbReference type="ARBA" id="ARBA00023235"/>
    </source>
</evidence>
<dbReference type="EC" id="5.4.99.12" evidence="6"/>
<dbReference type="PANTHER" id="PTHR11142:SF0">
    <property type="entry name" value="TRNA PSEUDOURIDINE SYNTHASE-LIKE 1"/>
    <property type="match status" value="1"/>
</dbReference>
<feature type="domain" description="Pseudouridine synthase I TruA alpha/beta" evidence="7">
    <location>
        <begin position="149"/>
        <end position="247"/>
    </location>
</feature>
<dbReference type="InterPro" id="IPR001406">
    <property type="entry name" value="PsdUridine_synth_TruA"/>
</dbReference>
<keyword evidence="2 6" id="KW-0819">tRNA processing</keyword>
<dbReference type="GO" id="GO:0003723">
    <property type="term" value="F:RNA binding"/>
    <property type="evidence" value="ECO:0007669"/>
    <property type="project" value="InterPro"/>
</dbReference>
<reference evidence="8" key="2">
    <citation type="journal article" date="2008" name="Curr. Biol.">
        <title>Chromatophore genome sequence of Paulinella sheds light on acquisition of photosynthesis by eukaryotes.</title>
        <authorList>
            <person name="Nowack E.C.M."/>
            <person name="Melkonian M."/>
            <person name="Gloeckner G."/>
        </authorList>
    </citation>
    <scope>NUCLEOTIDE SEQUENCE [LARGE SCALE GENOMIC DNA]</scope>
</reference>
<gene>
    <name evidence="8" type="primary">truA</name>
    <name evidence="8" type="ordered locus">PCC_0572</name>
</gene>
<dbReference type="InterPro" id="IPR020094">
    <property type="entry name" value="TruA/RsuA/RluB/E/F_N"/>
</dbReference>
<keyword evidence="8" id="KW-0934">Plastid</keyword>
<evidence type="ECO:0000256" key="2">
    <source>
        <dbReference type="ARBA" id="ARBA00022694"/>
    </source>
</evidence>